<sequence length="315" mass="35379">MKRIVFMGTPDFSVPVLQKLIASEYEVVLVVTQPDRPKGRKRKLTPPPVKMEAERHGIPTYQPEKVRKEYEEILSYQPDLIVTAAYGQILPKELLDGPEYGCVNVHASLLPELRGGAPIHYAIMQGKEETGITIMYMAEKLDAGDILTQTKVKIEESDDVGTLHDKLAEAGAELLSETLPRLFSGKLTSIEQDDTKATFAPNIKREQERIDWTRSNHEIYNQIRGLRPWPVASTTYQGSNMKIWWGERDDSLYEGRPGEIIHLAEDSFTAVTGNGKGIKITEIQPAGKKRMPVKNYLLGSSDRIQTGIILGESYE</sequence>
<comment type="catalytic activity">
    <reaction evidence="5">
        <text>L-methionyl-tRNA(fMet) + (6R)-10-formyltetrahydrofolate = N-formyl-L-methionyl-tRNA(fMet) + (6S)-5,6,7,8-tetrahydrofolate + H(+)</text>
        <dbReference type="Rhea" id="RHEA:24380"/>
        <dbReference type="Rhea" id="RHEA-COMP:9952"/>
        <dbReference type="Rhea" id="RHEA-COMP:9953"/>
        <dbReference type="ChEBI" id="CHEBI:15378"/>
        <dbReference type="ChEBI" id="CHEBI:57453"/>
        <dbReference type="ChEBI" id="CHEBI:78530"/>
        <dbReference type="ChEBI" id="CHEBI:78844"/>
        <dbReference type="ChEBI" id="CHEBI:195366"/>
        <dbReference type="EC" id="2.1.2.9"/>
    </reaction>
</comment>
<evidence type="ECO:0000313" key="8">
    <source>
        <dbReference type="EMBL" id="MFC3040281.1"/>
    </source>
</evidence>
<keyword evidence="4 5" id="KW-0648">Protein biosynthesis</keyword>
<gene>
    <name evidence="5 8" type="primary">fmt</name>
    <name evidence="8" type="ORF">ACFOGI_08435</name>
</gene>
<feature type="binding site" evidence="5">
    <location>
        <begin position="108"/>
        <end position="111"/>
    </location>
    <ligand>
        <name>(6S)-5,6,7,8-tetrahydrofolate</name>
        <dbReference type="ChEBI" id="CHEBI:57453"/>
    </ligand>
</feature>
<dbReference type="InterPro" id="IPR002376">
    <property type="entry name" value="Formyl_transf_N"/>
</dbReference>
<dbReference type="InterPro" id="IPR011034">
    <property type="entry name" value="Formyl_transferase-like_C_sf"/>
</dbReference>
<dbReference type="CDD" id="cd08646">
    <property type="entry name" value="FMT_core_Met-tRNA-FMT_N"/>
    <property type="match status" value="1"/>
</dbReference>
<feature type="domain" description="Formyl transferase C-terminal" evidence="7">
    <location>
        <begin position="202"/>
        <end position="299"/>
    </location>
</feature>
<feature type="domain" description="Formyl transferase N-terminal" evidence="6">
    <location>
        <begin position="2"/>
        <end position="178"/>
    </location>
</feature>
<evidence type="ECO:0000256" key="2">
    <source>
        <dbReference type="ARBA" id="ARBA00012261"/>
    </source>
</evidence>
<dbReference type="SUPFAM" id="SSF53328">
    <property type="entry name" value="Formyltransferase"/>
    <property type="match status" value="1"/>
</dbReference>
<dbReference type="Pfam" id="PF02911">
    <property type="entry name" value="Formyl_trans_C"/>
    <property type="match status" value="1"/>
</dbReference>
<dbReference type="EMBL" id="JBHRSA010000034">
    <property type="protein sequence ID" value="MFC3040281.1"/>
    <property type="molecule type" value="Genomic_DNA"/>
</dbReference>
<protein>
    <recommendedName>
        <fullName evidence="2 5">Methionyl-tRNA formyltransferase</fullName>
        <ecNumber evidence="2 5">2.1.2.9</ecNumber>
    </recommendedName>
</protein>
<dbReference type="Gene3D" id="3.40.50.12230">
    <property type="match status" value="1"/>
</dbReference>
<proteinExistence type="inferred from homology"/>
<dbReference type="RefSeq" id="WP_390271364.1">
    <property type="nucleotide sequence ID" value="NZ_JBHRSA010000034.1"/>
</dbReference>
<evidence type="ECO:0000256" key="1">
    <source>
        <dbReference type="ARBA" id="ARBA00010699"/>
    </source>
</evidence>
<dbReference type="PANTHER" id="PTHR11138">
    <property type="entry name" value="METHIONYL-TRNA FORMYLTRANSFERASE"/>
    <property type="match status" value="1"/>
</dbReference>
<keyword evidence="9" id="KW-1185">Reference proteome</keyword>
<dbReference type="InterPro" id="IPR044135">
    <property type="entry name" value="Met-tRNA-FMT_C"/>
</dbReference>
<dbReference type="InterPro" id="IPR005793">
    <property type="entry name" value="Formyl_trans_C"/>
</dbReference>
<name>A0ABV7CUX7_9BACI</name>
<evidence type="ECO:0000259" key="7">
    <source>
        <dbReference type="Pfam" id="PF02911"/>
    </source>
</evidence>
<dbReference type="GO" id="GO:0004479">
    <property type="term" value="F:methionyl-tRNA formyltransferase activity"/>
    <property type="evidence" value="ECO:0007669"/>
    <property type="project" value="UniProtKB-EC"/>
</dbReference>
<organism evidence="8 9">
    <name type="scientific">Virgibacillus xinjiangensis</name>
    <dbReference type="NCBI Taxonomy" id="393090"/>
    <lineage>
        <taxon>Bacteria</taxon>
        <taxon>Bacillati</taxon>
        <taxon>Bacillota</taxon>
        <taxon>Bacilli</taxon>
        <taxon>Bacillales</taxon>
        <taxon>Bacillaceae</taxon>
        <taxon>Virgibacillus</taxon>
    </lineage>
</organism>
<evidence type="ECO:0000313" key="9">
    <source>
        <dbReference type="Proteomes" id="UP001595279"/>
    </source>
</evidence>
<accession>A0ABV7CUX7</accession>
<comment type="caution">
    <text evidence="8">The sequence shown here is derived from an EMBL/GenBank/DDBJ whole genome shotgun (WGS) entry which is preliminary data.</text>
</comment>
<keyword evidence="3 5" id="KW-0808">Transferase</keyword>
<dbReference type="InterPro" id="IPR036477">
    <property type="entry name" value="Formyl_transf_N_sf"/>
</dbReference>
<comment type="similarity">
    <text evidence="1 5">Belongs to the Fmt family.</text>
</comment>
<dbReference type="InterPro" id="IPR005794">
    <property type="entry name" value="Fmt"/>
</dbReference>
<dbReference type="CDD" id="cd08704">
    <property type="entry name" value="Met_tRNA_FMT_C"/>
    <property type="match status" value="1"/>
</dbReference>
<evidence type="ECO:0000256" key="5">
    <source>
        <dbReference type="HAMAP-Rule" id="MF_00182"/>
    </source>
</evidence>
<reference evidence="9" key="1">
    <citation type="journal article" date="2019" name="Int. J. Syst. Evol. Microbiol.">
        <title>The Global Catalogue of Microorganisms (GCM) 10K type strain sequencing project: providing services to taxonomists for standard genome sequencing and annotation.</title>
        <authorList>
            <consortium name="The Broad Institute Genomics Platform"/>
            <consortium name="The Broad Institute Genome Sequencing Center for Infectious Disease"/>
            <person name="Wu L."/>
            <person name="Ma J."/>
        </authorList>
    </citation>
    <scope>NUCLEOTIDE SEQUENCE [LARGE SCALE GENOMIC DNA]</scope>
    <source>
        <strain evidence="9">KCTC 13128</strain>
    </source>
</reference>
<dbReference type="PANTHER" id="PTHR11138:SF5">
    <property type="entry name" value="METHIONYL-TRNA FORMYLTRANSFERASE, MITOCHONDRIAL"/>
    <property type="match status" value="1"/>
</dbReference>
<dbReference type="SUPFAM" id="SSF50486">
    <property type="entry name" value="FMT C-terminal domain-like"/>
    <property type="match status" value="1"/>
</dbReference>
<dbReference type="InterPro" id="IPR041711">
    <property type="entry name" value="Met-tRNA-FMT_N"/>
</dbReference>
<dbReference type="PROSITE" id="PS00373">
    <property type="entry name" value="GART"/>
    <property type="match status" value="1"/>
</dbReference>
<dbReference type="EC" id="2.1.2.9" evidence="2 5"/>
<evidence type="ECO:0000259" key="6">
    <source>
        <dbReference type="Pfam" id="PF00551"/>
    </source>
</evidence>
<evidence type="ECO:0000256" key="4">
    <source>
        <dbReference type="ARBA" id="ARBA00022917"/>
    </source>
</evidence>
<dbReference type="Pfam" id="PF00551">
    <property type="entry name" value="Formyl_trans_N"/>
    <property type="match status" value="1"/>
</dbReference>
<dbReference type="HAMAP" id="MF_00182">
    <property type="entry name" value="Formyl_trans"/>
    <property type="match status" value="1"/>
</dbReference>
<comment type="function">
    <text evidence="5">Attaches a formyl group to the free amino group of methionyl-tRNA(fMet). The formyl group appears to play a dual role in the initiator identity of N-formylmethionyl-tRNA by promoting its recognition by IF2 and preventing the misappropriation of this tRNA by the elongation apparatus.</text>
</comment>
<dbReference type="Proteomes" id="UP001595279">
    <property type="component" value="Unassembled WGS sequence"/>
</dbReference>
<evidence type="ECO:0000256" key="3">
    <source>
        <dbReference type="ARBA" id="ARBA00022679"/>
    </source>
</evidence>
<dbReference type="NCBIfam" id="TIGR00460">
    <property type="entry name" value="fmt"/>
    <property type="match status" value="1"/>
</dbReference>
<dbReference type="InterPro" id="IPR001555">
    <property type="entry name" value="GART_AS"/>
</dbReference>